<evidence type="ECO:0000313" key="2">
    <source>
        <dbReference type="Proteomes" id="UP001066276"/>
    </source>
</evidence>
<name>A0AAV7LGB0_PLEWA</name>
<comment type="caution">
    <text evidence="1">The sequence shown here is derived from an EMBL/GenBank/DDBJ whole genome shotgun (WGS) entry which is preliminary data.</text>
</comment>
<organism evidence="1 2">
    <name type="scientific">Pleurodeles waltl</name>
    <name type="common">Iberian ribbed newt</name>
    <dbReference type="NCBI Taxonomy" id="8319"/>
    <lineage>
        <taxon>Eukaryota</taxon>
        <taxon>Metazoa</taxon>
        <taxon>Chordata</taxon>
        <taxon>Craniata</taxon>
        <taxon>Vertebrata</taxon>
        <taxon>Euteleostomi</taxon>
        <taxon>Amphibia</taxon>
        <taxon>Batrachia</taxon>
        <taxon>Caudata</taxon>
        <taxon>Salamandroidea</taxon>
        <taxon>Salamandridae</taxon>
        <taxon>Pleurodelinae</taxon>
        <taxon>Pleurodeles</taxon>
    </lineage>
</organism>
<reference evidence="1" key="1">
    <citation type="journal article" date="2022" name="bioRxiv">
        <title>Sequencing and chromosome-scale assembly of the giantPleurodeles waltlgenome.</title>
        <authorList>
            <person name="Brown T."/>
            <person name="Elewa A."/>
            <person name="Iarovenko S."/>
            <person name="Subramanian E."/>
            <person name="Araus A.J."/>
            <person name="Petzold A."/>
            <person name="Susuki M."/>
            <person name="Suzuki K.-i.T."/>
            <person name="Hayashi T."/>
            <person name="Toyoda A."/>
            <person name="Oliveira C."/>
            <person name="Osipova E."/>
            <person name="Leigh N.D."/>
            <person name="Simon A."/>
            <person name="Yun M.H."/>
        </authorList>
    </citation>
    <scope>NUCLEOTIDE SEQUENCE</scope>
    <source>
        <strain evidence="1">20211129_DDA</strain>
        <tissue evidence="1">Liver</tissue>
    </source>
</reference>
<evidence type="ECO:0000313" key="1">
    <source>
        <dbReference type="EMBL" id="KAJ1090691.1"/>
    </source>
</evidence>
<sequence>MAPSIGHLRLRLRARDPSTGGLTTSQADPQSPLSLALTWDDQDSCGPVRRPVHRTTICVINPKHPGGAQALQNTTYILKYDFQIWSGKVLLNWQTVSFFLLPNPYVNFLLPAWGSIKSH</sequence>
<proteinExistence type="predicted"/>
<accession>A0AAV7LGB0</accession>
<protein>
    <submittedName>
        <fullName evidence="1">Uncharacterized protein</fullName>
    </submittedName>
</protein>
<dbReference type="AlphaFoldDB" id="A0AAV7LGB0"/>
<gene>
    <name evidence="1" type="ORF">NDU88_003820</name>
</gene>
<dbReference type="Proteomes" id="UP001066276">
    <property type="component" value="Chromosome 11"/>
</dbReference>
<dbReference type="EMBL" id="JANPWB010000015">
    <property type="protein sequence ID" value="KAJ1090691.1"/>
    <property type="molecule type" value="Genomic_DNA"/>
</dbReference>
<keyword evidence="2" id="KW-1185">Reference proteome</keyword>